<dbReference type="EMBL" id="RXHU01000042">
    <property type="protein sequence ID" value="RTE08781.1"/>
    <property type="molecule type" value="Genomic_DNA"/>
</dbReference>
<evidence type="ECO:0000313" key="1">
    <source>
        <dbReference type="EMBL" id="RTE08781.1"/>
    </source>
</evidence>
<proteinExistence type="predicted"/>
<evidence type="ECO:0000313" key="2">
    <source>
        <dbReference type="Proteomes" id="UP000276128"/>
    </source>
</evidence>
<protein>
    <submittedName>
        <fullName evidence="1">Uncharacterized protein</fullName>
    </submittedName>
</protein>
<dbReference type="RefSeq" id="WP_126141997.1">
    <property type="nucleotide sequence ID" value="NZ_RXHU01000042.1"/>
</dbReference>
<comment type="caution">
    <text evidence="1">The sequence shown here is derived from an EMBL/GenBank/DDBJ whole genome shotgun (WGS) entry which is preliminary data.</text>
</comment>
<name>A0A3S0AB20_9BACL</name>
<sequence length="202" mass="23026">MNWSELQRVPHEYSDKLHQIDENLIRLLNERQSLAQGKRCMPEQDVVQAWAAQYGIDVPQINWLLSCLNHSLHPFMPSEPGELLQVLPIMKKTVLAGYEYAITHSMQHENGSMVHLEIKQLTTEEAVAHFRPQLQLDIISETPYAVFRHGASGGGGRSKLQFLVTPRLPEPLAHVHFALIPFAAPMELPPKEIILDQEVRFD</sequence>
<dbReference type="Proteomes" id="UP000276128">
    <property type="component" value="Unassembled WGS sequence"/>
</dbReference>
<organism evidence="1 2">
    <name type="scientific">Paenibacillus whitsoniae</name>
    <dbReference type="NCBI Taxonomy" id="2496558"/>
    <lineage>
        <taxon>Bacteria</taxon>
        <taxon>Bacillati</taxon>
        <taxon>Bacillota</taxon>
        <taxon>Bacilli</taxon>
        <taxon>Bacillales</taxon>
        <taxon>Paenibacillaceae</taxon>
        <taxon>Paenibacillus</taxon>
    </lineage>
</organism>
<accession>A0A3S0AB20</accession>
<gene>
    <name evidence="1" type="ORF">EJQ19_14735</name>
</gene>
<reference evidence="1 2" key="1">
    <citation type="submission" date="2018-12" db="EMBL/GenBank/DDBJ databases">
        <title>Bacillus ochoae sp. nov., Paenibacillus whitsoniae sp. nov., Paenibacillus spiritus sp. nov. Isolated from the Mars Exploration Rover during spacecraft assembly.</title>
        <authorList>
            <person name="Seuylemezian A."/>
            <person name="Vaishampayan P."/>
        </authorList>
    </citation>
    <scope>NUCLEOTIDE SEQUENCE [LARGE SCALE GENOMIC DNA]</scope>
    <source>
        <strain evidence="1 2">MER 54</strain>
    </source>
</reference>
<dbReference type="AlphaFoldDB" id="A0A3S0AB20"/>
<dbReference type="OrthoDB" id="1797229at2"/>
<keyword evidence="2" id="KW-1185">Reference proteome</keyword>